<dbReference type="PANTHER" id="PTHR19856">
    <property type="entry name" value="WD-REPEATCONTAINING PROTEIN WDR1"/>
    <property type="match status" value="1"/>
</dbReference>
<dbReference type="Pfam" id="PF00400">
    <property type="entry name" value="WD40"/>
    <property type="match status" value="2"/>
</dbReference>
<keyword evidence="2" id="KW-0677">Repeat</keyword>
<dbReference type="SUPFAM" id="SSF63825">
    <property type="entry name" value="YWTD domain"/>
    <property type="match status" value="1"/>
</dbReference>
<evidence type="ECO:0000256" key="3">
    <source>
        <dbReference type="PROSITE-ProRule" id="PRU00221"/>
    </source>
</evidence>
<feature type="repeat" description="WD" evidence="3">
    <location>
        <begin position="391"/>
        <end position="432"/>
    </location>
</feature>
<sequence>MSFVKTALYPGNPGTARGVSTKLSSSKEKIVYTNGKSVYIRDINNPALSVAYTGHVQNTTVARISPTGYYCASADVAGNVRVWDTVGEDQALKGEYKAISGRVNDLEWDGDSKRIIAVGDGREKFGHAFMFDTGVPFKYDKTIKTHTRFVQDLRFAASGDHFASVGSDGKIFVYDGDVETRKSILTYSLGSGIASQQVGNVWNAPDTIVSLSMSGDLNVFDRRSGEKPVKVLLGPQKAVTAATSASSDTFTVGTADGRLLSYDDAGEASYIGGEGHTNLISALTSTAPNQVISAGFDDKVREIDGQSFTQAAFSTESQPRSIAATGDGTFFIAESSIVEAVRSNQKVAELKTGAAPSAVAAIGSLVAIGTEDQKVRLYDWDGSALTEVALLEGNKGVVSALAFSPDGSKLASGDSSGKIVLFDAKERKTITSRWSFHSARVNSIAWTADSQHCASGSLDTHVYVWSVQKPLRNIAIKNAVAGGVNAVLWRKTDDKKGTLVGAGADTSIRVWEITFHA</sequence>
<comment type="caution">
    <text evidence="4">The sequence shown here is derived from an EMBL/GenBank/DDBJ whole genome shotgun (WGS) entry which is preliminary data.</text>
</comment>
<dbReference type="SUPFAM" id="SSF50978">
    <property type="entry name" value="WD40 repeat-like"/>
    <property type="match status" value="1"/>
</dbReference>
<dbReference type="Gene3D" id="2.130.10.10">
    <property type="entry name" value="YVTN repeat-like/Quinoprotein amine dehydrogenase"/>
    <property type="match status" value="2"/>
</dbReference>
<dbReference type="SMART" id="SM00320">
    <property type="entry name" value="WD40"/>
    <property type="match status" value="9"/>
</dbReference>
<name>A0A4Y9ZYW5_9AGAM</name>
<feature type="repeat" description="WD" evidence="3">
    <location>
        <begin position="143"/>
        <end position="175"/>
    </location>
</feature>
<dbReference type="Proteomes" id="UP000298061">
    <property type="component" value="Unassembled WGS sequence"/>
</dbReference>
<organism evidence="4 5">
    <name type="scientific">Hericium alpestre</name>
    <dbReference type="NCBI Taxonomy" id="135208"/>
    <lineage>
        <taxon>Eukaryota</taxon>
        <taxon>Fungi</taxon>
        <taxon>Dikarya</taxon>
        <taxon>Basidiomycota</taxon>
        <taxon>Agaricomycotina</taxon>
        <taxon>Agaricomycetes</taxon>
        <taxon>Russulales</taxon>
        <taxon>Hericiaceae</taxon>
        <taxon>Hericium</taxon>
    </lineage>
</organism>
<dbReference type="FunFam" id="2.130.10.10:FF:000167">
    <property type="entry name" value="Actin-interacting protein 1"/>
    <property type="match status" value="1"/>
</dbReference>
<dbReference type="EMBL" id="SFCI01000631">
    <property type="protein sequence ID" value="TFY78699.1"/>
    <property type="molecule type" value="Genomic_DNA"/>
</dbReference>
<dbReference type="AlphaFoldDB" id="A0A4Y9ZYW5"/>
<dbReference type="InterPro" id="IPR036322">
    <property type="entry name" value="WD40_repeat_dom_sf"/>
</dbReference>
<evidence type="ECO:0000256" key="1">
    <source>
        <dbReference type="ARBA" id="ARBA00022574"/>
    </source>
</evidence>
<proteinExistence type="predicted"/>
<gene>
    <name evidence="4" type="ORF">EWM64_g5314</name>
</gene>
<dbReference type="GO" id="GO:0030042">
    <property type="term" value="P:actin filament depolymerization"/>
    <property type="evidence" value="ECO:0007669"/>
    <property type="project" value="TreeGrafter"/>
</dbReference>
<evidence type="ECO:0000313" key="5">
    <source>
        <dbReference type="Proteomes" id="UP000298061"/>
    </source>
</evidence>
<protein>
    <recommendedName>
        <fullName evidence="6">Anaphase-promoting complex subunit 4 WD40 domain-containing protein</fullName>
    </recommendedName>
</protein>
<dbReference type="Pfam" id="PF23410">
    <property type="entry name" value="Beta-prop_VPS8"/>
    <property type="match status" value="1"/>
</dbReference>
<keyword evidence="5" id="KW-1185">Reference proteome</keyword>
<dbReference type="PROSITE" id="PS50294">
    <property type="entry name" value="WD_REPEATS_REGION"/>
    <property type="match status" value="1"/>
</dbReference>
<dbReference type="InterPro" id="IPR001680">
    <property type="entry name" value="WD40_rpt"/>
</dbReference>
<dbReference type="InterPro" id="IPR019775">
    <property type="entry name" value="WD40_repeat_CS"/>
</dbReference>
<dbReference type="OrthoDB" id="2306at2759"/>
<dbReference type="InterPro" id="IPR015943">
    <property type="entry name" value="WD40/YVTN_repeat-like_dom_sf"/>
</dbReference>
<dbReference type="PANTHER" id="PTHR19856:SF0">
    <property type="entry name" value="WD REPEAT-CONTAINING PROTEIN 1"/>
    <property type="match status" value="1"/>
</dbReference>
<dbReference type="GO" id="GO:0051015">
    <property type="term" value="F:actin filament binding"/>
    <property type="evidence" value="ECO:0007669"/>
    <property type="project" value="TreeGrafter"/>
</dbReference>
<keyword evidence="1 3" id="KW-0853">WD repeat</keyword>
<dbReference type="PROSITE" id="PS00678">
    <property type="entry name" value="WD_REPEATS_1"/>
    <property type="match status" value="1"/>
</dbReference>
<evidence type="ECO:0008006" key="6">
    <source>
        <dbReference type="Google" id="ProtNLM"/>
    </source>
</evidence>
<dbReference type="GO" id="GO:0030864">
    <property type="term" value="C:cortical actin cytoskeleton"/>
    <property type="evidence" value="ECO:0007669"/>
    <property type="project" value="TreeGrafter"/>
</dbReference>
<reference evidence="4 5" key="1">
    <citation type="submission" date="2019-02" db="EMBL/GenBank/DDBJ databases">
        <title>Genome sequencing of the rare red list fungi Hericium alpestre (H. flagellum).</title>
        <authorList>
            <person name="Buettner E."/>
            <person name="Kellner H."/>
        </authorList>
    </citation>
    <scope>NUCLEOTIDE SEQUENCE [LARGE SCALE GENOMIC DNA]</scope>
    <source>
        <strain evidence="4 5">DSM 108284</strain>
    </source>
</reference>
<dbReference type="STRING" id="135208.A0A4Y9ZYW5"/>
<feature type="repeat" description="WD" evidence="3">
    <location>
        <begin position="434"/>
        <end position="468"/>
    </location>
</feature>
<evidence type="ECO:0000313" key="4">
    <source>
        <dbReference type="EMBL" id="TFY78699.1"/>
    </source>
</evidence>
<feature type="repeat" description="WD" evidence="3">
    <location>
        <begin position="52"/>
        <end position="84"/>
    </location>
</feature>
<accession>A0A4Y9ZYW5</accession>
<dbReference type="PROSITE" id="PS50082">
    <property type="entry name" value="WD_REPEATS_2"/>
    <property type="match status" value="4"/>
</dbReference>
<evidence type="ECO:0000256" key="2">
    <source>
        <dbReference type="ARBA" id="ARBA00022737"/>
    </source>
</evidence>